<sequence length="396" mass="44928">MSTNIYFDYGGYYSHTEEECKWISRGPIYALSFRTSTMEEITYSLLVDRLCRKVAIDETTTKLKLSYIPLVVKPQRQSYIFDDEDVYVFLTTMDKELLRCVLHVELIKDLEIDLRGGQLSREERESSFGVNYGELLSSGRANDVVNADILTIHRADEAAEQHHELMENVVIEEPMENNAIEDGENVPRDEFAAVDSSVMHEYTELPHTVEESQLIGEWEDGTGLEIGQEFSSKEALQDLVARASLLNCFGFTTVKSDTQRLVLQCSQAKEGCKWYVRVAKVKKSDNFSVRVYRKMHTCSRVNASTSSNKRNNTPRLVASILHEEYQGKFDTVAPKNLISIVQERLGVQVSYSTALRGKKRAVNDVCGSPETREPCKKKSKNSVPECQKITALETDS</sequence>
<dbReference type="EMBL" id="GEVI01014256">
    <property type="protein sequence ID" value="JAU18064.1"/>
    <property type="molecule type" value="Transcribed_RNA"/>
</dbReference>
<accession>A0A1J3DJ64</accession>
<dbReference type="Pfam" id="PF10532">
    <property type="entry name" value="Plant_all_beta"/>
    <property type="match status" value="1"/>
</dbReference>
<evidence type="ECO:0000259" key="1">
    <source>
        <dbReference type="Pfam" id="PF03108"/>
    </source>
</evidence>
<reference evidence="3" key="1">
    <citation type="submission" date="2016-07" db="EMBL/GenBank/DDBJ databases">
        <title>De novo transcriptome assembly of four accessions of the metal hyperaccumulator plant Noccaea caerulescens.</title>
        <authorList>
            <person name="Blande D."/>
            <person name="Halimaa P."/>
            <person name="Tervahauta A.I."/>
            <person name="Aarts M.G."/>
            <person name="Karenlampi S.O."/>
        </authorList>
    </citation>
    <scope>NUCLEOTIDE SEQUENCE</scope>
</reference>
<dbReference type="Pfam" id="PF03108">
    <property type="entry name" value="DBD_Tnp_Mut"/>
    <property type="match status" value="1"/>
</dbReference>
<feature type="domain" description="MULE transposase N-terminal all-beta" evidence="2">
    <location>
        <begin position="52"/>
        <end position="149"/>
    </location>
</feature>
<evidence type="ECO:0000259" key="2">
    <source>
        <dbReference type="Pfam" id="PF10532"/>
    </source>
</evidence>
<proteinExistence type="predicted"/>
<evidence type="ECO:0008006" key="4">
    <source>
        <dbReference type="Google" id="ProtNLM"/>
    </source>
</evidence>
<dbReference type="AlphaFoldDB" id="A0A1J3DJ64"/>
<evidence type="ECO:0000313" key="3">
    <source>
        <dbReference type="EMBL" id="JAU18064.1"/>
    </source>
</evidence>
<organism evidence="3">
    <name type="scientific">Noccaea caerulescens</name>
    <name type="common">Alpine penny-cress</name>
    <name type="synonym">Thlaspi caerulescens</name>
    <dbReference type="NCBI Taxonomy" id="107243"/>
    <lineage>
        <taxon>Eukaryota</taxon>
        <taxon>Viridiplantae</taxon>
        <taxon>Streptophyta</taxon>
        <taxon>Embryophyta</taxon>
        <taxon>Tracheophyta</taxon>
        <taxon>Spermatophyta</taxon>
        <taxon>Magnoliopsida</taxon>
        <taxon>eudicotyledons</taxon>
        <taxon>Gunneridae</taxon>
        <taxon>Pentapetalae</taxon>
        <taxon>rosids</taxon>
        <taxon>malvids</taxon>
        <taxon>Brassicales</taxon>
        <taxon>Brassicaceae</taxon>
        <taxon>Coluteocarpeae</taxon>
        <taxon>Noccaea</taxon>
    </lineage>
</organism>
<feature type="domain" description="Transposase MuDR plant" evidence="1">
    <location>
        <begin position="224"/>
        <end position="289"/>
    </location>
</feature>
<protein>
    <recommendedName>
        <fullName evidence="4">Transposase MuDR plant domain-containing protein</fullName>
    </recommendedName>
</protein>
<gene>
    <name evidence="3" type="ORF">GA_TR4610_c0_g1_i1_g.15541</name>
</gene>
<dbReference type="InterPro" id="IPR004332">
    <property type="entry name" value="Transposase_MuDR"/>
</dbReference>
<dbReference type="InterPro" id="IPR018290">
    <property type="entry name" value="MULE_transposase_N"/>
</dbReference>
<name>A0A1J3DJ64_NOCCA</name>